<evidence type="ECO:0000313" key="2">
    <source>
        <dbReference type="Proteomes" id="UP000185568"/>
    </source>
</evidence>
<sequence length="104" mass="11610">MNFKEQLQQDLKIFLNTAEFADIHTIDGVATPALIDTDLLRERSDNEHADGVFFSRIVLFVETSVLGYQPIVGNSLNVDGDLYFVLKCADVDGLYRIELGANES</sequence>
<comment type="caution">
    <text evidence="1">The sequence shown here is derived from an EMBL/GenBank/DDBJ whole genome shotgun (WGS) entry which is preliminary data.</text>
</comment>
<dbReference type="EMBL" id="MSDU01000048">
    <property type="protein sequence ID" value="OLN21406.1"/>
    <property type="molecule type" value="Genomic_DNA"/>
</dbReference>
<evidence type="ECO:0000313" key="1">
    <source>
        <dbReference type="EMBL" id="OLN21406.1"/>
    </source>
</evidence>
<reference evidence="1 2" key="1">
    <citation type="submission" date="2016-12" db="EMBL/GenBank/DDBJ databases">
        <title>Domibacillus antri genome sequencing.</title>
        <authorList>
            <person name="Verma A."/>
            <person name="Krishnamurthi S."/>
        </authorList>
    </citation>
    <scope>NUCLEOTIDE SEQUENCE [LARGE SCALE GENOMIC DNA]</scope>
    <source>
        <strain evidence="1 2">XD80</strain>
    </source>
</reference>
<name>A0A1Q8Q238_9BACI</name>
<dbReference type="STRING" id="1714264.BTO30_14900"/>
<dbReference type="AlphaFoldDB" id="A0A1Q8Q238"/>
<proteinExistence type="predicted"/>
<protein>
    <submittedName>
        <fullName evidence="1">Uncharacterized protein</fullName>
    </submittedName>
</protein>
<organism evidence="1 2">
    <name type="scientific">Domibacillus antri</name>
    <dbReference type="NCBI Taxonomy" id="1714264"/>
    <lineage>
        <taxon>Bacteria</taxon>
        <taxon>Bacillati</taxon>
        <taxon>Bacillota</taxon>
        <taxon>Bacilli</taxon>
        <taxon>Bacillales</taxon>
        <taxon>Bacillaceae</taxon>
        <taxon>Domibacillus</taxon>
    </lineage>
</organism>
<keyword evidence="2" id="KW-1185">Reference proteome</keyword>
<gene>
    <name evidence="1" type="ORF">BTO30_14900</name>
</gene>
<dbReference type="Proteomes" id="UP000185568">
    <property type="component" value="Unassembled WGS sequence"/>
</dbReference>
<accession>A0A1Q8Q238</accession>
<dbReference type="RefSeq" id="WP_075399502.1">
    <property type="nucleotide sequence ID" value="NZ_MSDU01000048.1"/>
</dbReference>
<dbReference type="OrthoDB" id="9802430at2"/>